<proteinExistence type="predicted"/>
<gene>
    <name evidence="2" type="ORF">ASV53_24420</name>
</gene>
<feature type="non-terminal residue" evidence="2">
    <location>
        <position position="185"/>
    </location>
</feature>
<sequence length="185" mass="21484">NNGDFSHGYQVNKYFNHLHIFKPWLNQWNLFISNINDAINEPLFQDFYIIKADISSFYESISHDRLQRIILGDGNSEISNKIKLLDVDNLAYYKKMIHCLLTVSKTIQGGNTGLPQGPAYARYLAEIYLIELDYILRKLYLSGDVYLYQRYVDDIFLVCKSEAKAKLILNIINEAFASLNLMLNK</sequence>
<evidence type="ECO:0000259" key="1">
    <source>
        <dbReference type="PROSITE" id="PS50878"/>
    </source>
</evidence>
<name>A0ABX4FSI4_9GAMM</name>
<dbReference type="Proteomes" id="UP000215999">
    <property type="component" value="Unassembled WGS sequence"/>
</dbReference>
<dbReference type="InterPro" id="IPR043502">
    <property type="entry name" value="DNA/RNA_pol_sf"/>
</dbReference>
<evidence type="ECO:0000313" key="2">
    <source>
        <dbReference type="EMBL" id="OZS41315.1"/>
    </source>
</evidence>
<dbReference type="InterPro" id="IPR000477">
    <property type="entry name" value="RT_dom"/>
</dbReference>
<dbReference type="PROSITE" id="PS50878">
    <property type="entry name" value="RT_POL"/>
    <property type="match status" value="1"/>
</dbReference>
<evidence type="ECO:0000313" key="3">
    <source>
        <dbReference type="Proteomes" id="UP000215999"/>
    </source>
</evidence>
<feature type="domain" description="Reverse transcriptase" evidence="1">
    <location>
        <begin position="1"/>
        <end position="185"/>
    </location>
</feature>
<reference evidence="2 3" key="1">
    <citation type="journal article" date="2016" name="Antonie Van Leeuwenhoek">
        <title>Photobacterium sanguinicancri sp. nov. isolated from marine animals.</title>
        <authorList>
            <person name="Gomez-Gil B."/>
            <person name="Roque A."/>
            <person name="Rotllant G."/>
            <person name="Romalde J.L."/>
            <person name="Doce A."/>
            <person name="Eggermont M."/>
            <person name="Defoirdt T."/>
        </authorList>
    </citation>
    <scope>NUCLEOTIDE SEQUENCE [LARGE SCALE GENOMIC DNA]</scope>
    <source>
        <strain evidence="2 3">CAIM 1827</strain>
    </source>
</reference>
<comment type="caution">
    <text evidence="2">The sequence shown here is derived from an EMBL/GenBank/DDBJ whole genome shotgun (WGS) entry which is preliminary data.</text>
</comment>
<dbReference type="SUPFAM" id="SSF56672">
    <property type="entry name" value="DNA/RNA polymerases"/>
    <property type="match status" value="1"/>
</dbReference>
<protein>
    <recommendedName>
        <fullName evidence="1">Reverse transcriptase domain-containing protein</fullName>
    </recommendedName>
</protein>
<dbReference type="Pfam" id="PF00078">
    <property type="entry name" value="RVT_1"/>
    <property type="match status" value="1"/>
</dbReference>
<feature type="non-terminal residue" evidence="2">
    <location>
        <position position="1"/>
    </location>
</feature>
<dbReference type="CDD" id="cd01646">
    <property type="entry name" value="RT_Bac_retron_I"/>
    <property type="match status" value="1"/>
</dbReference>
<keyword evidence="3" id="KW-1185">Reference proteome</keyword>
<dbReference type="EMBL" id="NOIF01000425">
    <property type="protein sequence ID" value="OZS41315.1"/>
    <property type="molecule type" value="Genomic_DNA"/>
</dbReference>
<accession>A0ABX4FSI4</accession>
<organism evidence="2 3">
    <name type="scientific">Photobacterium sanguinicancri</name>
    <dbReference type="NCBI Taxonomy" id="875932"/>
    <lineage>
        <taxon>Bacteria</taxon>
        <taxon>Pseudomonadati</taxon>
        <taxon>Pseudomonadota</taxon>
        <taxon>Gammaproteobacteria</taxon>
        <taxon>Vibrionales</taxon>
        <taxon>Vibrionaceae</taxon>
        <taxon>Photobacterium</taxon>
    </lineage>
</organism>
<dbReference type="RefSeq" id="WP_141226334.1">
    <property type="nucleotide sequence ID" value="NZ_NOIF01000425.1"/>
</dbReference>